<organism evidence="1 2">
    <name type="scientific">Sinorhizobium psoraleae</name>
    <dbReference type="NCBI Taxonomy" id="520838"/>
    <lineage>
        <taxon>Bacteria</taxon>
        <taxon>Pseudomonadati</taxon>
        <taxon>Pseudomonadota</taxon>
        <taxon>Alphaproteobacteria</taxon>
        <taxon>Hyphomicrobiales</taxon>
        <taxon>Rhizobiaceae</taxon>
        <taxon>Sinorhizobium/Ensifer group</taxon>
        <taxon>Sinorhizobium</taxon>
    </lineage>
</organism>
<reference evidence="1" key="1">
    <citation type="submission" date="2022-10" db="EMBL/GenBank/DDBJ databases">
        <title>Whole genome sequencing of three plant growth promoting bacteria isolated from Vachellia tortilis subsp. raddiana in Morocco.</title>
        <authorList>
            <person name="Hnini M."/>
            <person name="Zouagui R."/>
            <person name="Zouagui H."/>
            <person name="Chemao Elfihri M.-W."/>
            <person name="Ibrahimi A."/>
            <person name="Sbabou L."/>
            <person name="Aurag J."/>
        </authorList>
    </citation>
    <scope>NUCLEOTIDE SEQUENCE</scope>
    <source>
        <strain evidence="1">LMR678</strain>
    </source>
</reference>
<accession>A0ABT4KA42</accession>
<evidence type="ECO:0000313" key="2">
    <source>
        <dbReference type="Proteomes" id="UP001079430"/>
    </source>
</evidence>
<proteinExistence type="predicted"/>
<comment type="caution">
    <text evidence="1">The sequence shown here is derived from an EMBL/GenBank/DDBJ whole genome shotgun (WGS) entry which is preliminary data.</text>
</comment>
<protein>
    <submittedName>
        <fullName evidence="1">Uncharacterized protein</fullName>
    </submittedName>
</protein>
<dbReference type="EMBL" id="JAPVOI010000002">
    <property type="protein sequence ID" value="MCZ4088836.1"/>
    <property type="molecule type" value="Genomic_DNA"/>
</dbReference>
<evidence type="ECO:0000313" key="1">
    <source>
        <dbReference type="EMBL" id="MCZ4088836.1"/>
    </source>
</evidence>
<dbReference type="Proteomes" id="UP001079430">
    <property type="component" value="Unassembled WGS sequence"/>
</dbReference>
<keyword evidence="2" id="KW-1185">Reference proteome</keyword>
<name>A0ABT4KA42_9HYPH</name>
<gene>
    <name evidence="1" type="ORF">O3W52_01735</name>
</gene>
<sequence length="44" mass="4757">MDTADSALMSGAAGWALVNPVRKLWHPDLIITAASVIACLHWRP</sequence>